<dbReference type="AlphaFoldDB" id="A0A0R3WP00"/>
<evidence type="ECO:0000313" key="2">
    <source>
        <dbReference type="EMBL" id="VDM20154.1"/>
    </source>
</evidence>
<protein>
    <submittedName>
        <fullName evidence="4">HECT domain-containing protein</fullName>
    </submittedName>
</protein>
<organism evidence="4">
    <name type="scientific">Hydatigena taeniaeformis</name>
    <name type="common">Feline tapeworm</name>
    <name type="synonym">Taenia taeniaeformis</name>
    <dbReference type="NCBI Taxonomy" id="6205"/>
    <lineage>
        <taxon>Eukaryota</taxon>
        <taxon>Metazoa</taxon>
        <taxon>Spiralia</taxon>
        <taxon>Lophotrochozoa</taxon>
        <taxon>Platyhelminthes</taxon>
        <taxon>Cestoda</taxon>
        <taxon>Eucestoda</taxon>
        <taxon>Cyclophyllidea</taxon>
        <taxon>Taeniidae</taxon>
        <taxon>Hydatigera</taxon>
    </lineage>
</organism>
<evidence type="ECO:0000256" key="1">
    <source>
        <dbReference type="SAM" id="MobiDB-lite"/>
    </source>
</evidence>
<feature type="region of interest" description="Disordered" evidence="1">
    <location>
        <begin position="1"/>
        <end position="58"/>
    </location>
</feature>
<feature type="compositionally biased region" description="Polar residues" evidence="1">
    <location>
        <begin position="117"/>
        <end position="140"/>
    </location>
</feature>
<dbReference type="EMBL" id="UYWX01001123">
    <property type="protein sequence ID" value="VDM20154.1"/>
    <property type="molecule type" value="Genomic_DNA"/>
</dbReference>
<reference evidence="4" key="1">
    <citation type="submission" date="2017-02" db="UniProtKB">
        <authorList>
            <consortium name="WormBaseParasite"/>
        </authorList>
    </citation>
    <scope>IDENTIFICATION</scope>
</reference>
<reference evidence="2 3" key="2">
    <citation type="submission" date="2018-11" db="EMBL/GenBank/DDBJ databases">
        <authorList>
            <consortium name="Pathogen Informatics"/>
        </authorList>
    </citation>
    <scope>NUCLEOTIDE SEQUENCE [LARGE SCALE GENOMIC DNA]</scope>
</reference>
<dbReference type="WBParaSite" id="TTAC_0000248801-mRNA-1">
    <property type="protein sequence ID" value="TTAC_0000248801-mRNA-1"/>
    <property type="gene ID" value="TTAC_0000248801"/>
</dbReference>
<feature type="region of interest" description="Disordered" evidence="1">
    <location>
        <begin position="82"/>
        <end position="140"/>
    </location>
</feature>
<gene>
    <name evidence="2" type="ORF">TTAC_LOCUS2475</name>
</gene>
<evidence type="ECO:0000313" key="3">
    <source>
        <dbReference type="Proteomes" id="UP000274429"/>
    </source>
</evidence>
<proteinExistence type="predicted"/>
<evidence type="ECO:0000313" key="4">
    <source>
        <dbReference type="WBParaSite" id="TTAC_0000248801-mRNA-1"/>
    </source>
</evidence>
<sequence>MAKVRGELPSQHTADPDPQLLSPPPQLLDTSKSVTDMSVPPKEAKALSSSVSAEDVDLTDKAVRKLIEDLLDQLVLEVDGTNEKTGKKDDEGEASPSVDAAVFAGGDPETTARKNDGNYTQTKSGTTAQKSNHGSENVDSQAFRMPPFTWSYLHQILLDSVLRSIEDEFHTVTAAAPVDTTSPQKATPVEAEAESEDETENVALSNLQAFINDPANQVYVINLIHLVSQLSDGLVTASGGLLPLLAATTSPTMELEVQEPSSGLSLKTALGFLLRVANIADVVVFMPSVNLTALEKETGMNSGGIVRQCLRLACLCAVRNALEARLKDFFPSDEILSQLHSHPAPHHHIIFPLPPLTLRPPLMQAASKTSLPSSSSASADLAETSDAATVAAATARARRQSLSAFYFYGLLRHKLEVIQRLANPATGTAPLTPKCVIFLDQLRRLPPGLQRLVLGLRPSMANYAPGFMGGVFNKTVAHPLANIESLLQNVDINRLHNIVYREEEETRQVQFVALAVIYFLSVLMVSKYRDLLNPIDLLSLCRREGAPPSLSPTPFSPASWRLGSSASANALASTSER</sequence>
<name>A0A0R3WP00_HYDTA</name>
<dbReference type="STRING" id="6205.A0A0R3WP00"/>
<dbReference type="Proteomes" id="UP000274429">
    <property type="component" value="Unassembled WGS sequence"/>
</dbReference>
<keyword evidence="3" id="KW-1185">Reference proteome</keyword>
<accession>A0A0R3WP00</accession>
<dbReference type="OrthoDB" id="6278365at2759"/>
<feature type="region of interest" description="Disordered" evidence="1">
    <location>
        <begin position="175"/>
        <end position="197"/>
    </location>
</feature>